<evidence type="ECO:0000256" key="1">
    <source>
        <dbReference type="SAM" id="MobiDB-lite"/>
    </source>
</evidence>
<comment type="caution">
    <text evidence="2">The sequence shown here is derived from an EMBL/GenBank/DDBJ whole genome shotgun (WGS) entry which is preliminary data.</text>
</comment>
<gene>
    <name evidence="2" type="ORF">POCULU_LOCUS1207</name>
</gene>
<protein>
    <submittedName>
        <fullName evidence="2">3553_t:CDS:1</fullName>
    </submittedName>
</protein>
<dbReference type="AlphaFoldDB" id="A0A9N8W5I5"/>
<feature type="region of interest" description="Disordered" evidence="1">
    <location>
        <begin position="186"/>
        <end position="215"/>
    </location>
</feature>
<proteinExistence type="predicted"/>
<evidence type="ECO:0000313" key="3">
    <source>
        <dbReference type="Proteomes" id="UP000789572"/>
    </source>
</evidence>
<dbReference type="EMBL" id="CAJVPJ010000084">
    <property type="protein sequence ID" value="CAG8474332.1"/>
    <property type="molecule type" value="Genomic_DNA"/>
</dbReference>
<reference evidence="2" key="1">
    <citation type="submission" date="2021-06" db="EMBL/GenBank/DDBJ databases">
        <authorList>
            <person name="Kallberg Y."/>
            <person name="Tangrot J."/>
            <person name="Rosling A."/>
        </authorList>
    </citation>
    <scope>NUCLEOTIDE SEQUENCE</scope>
    <source>
        <strain evidence="2">IA702</strain>
    </source>
</reference>
<dbReference type="Proteomes" id="UP000789572">
    <property type="component" value="Unassembled WGS sequence"/>
</dbReference>
<name>A0A9N8W5I5_9GLOM</name>
<keyword evidence="3" id="KW-1185">Reference proteome</keyword>
<organism evidence="2 3">
    <name type="scientific">Paraglomus occultum</name>
    <dbReference type="NCBI Taxonomy" id="144539"/>
    <lineage>
        <taxon>Eukaryota</taxon>
        <taxon>Fungi</taxon>
        <taxon>Fungi incertae sedis</taxon>
        <taxon>Mucoromycota</taxon>
        <taxon>Glomeromycotina</taxon>
        <taxon>Glomeromycetes</taxon>
        <taxon>Paraglomerales</taxon>
        <taxon>Paraglomeraceae</taxon>
        <taxon>Paraglomus</taxon>
    </lineage>
</organism>
<feature type="compositionally biased region" description="Basic and acidic residues" evidence="1">
    <location>
        <begin position="186"/>
        <end position="207"/>
    </location>
</feature>
<dbReference type="InterPro" id="IPR011011">
    <property type="entry name" value="Znf_FYVE_PHD"/>
</dbReference>
<sequence>MDVYKQTQYQHSSKHILARRALDYKQQYRPAVFRRGAAIQCGYGYPNNKEMEETIVLVSAVPTEPPSRRHWKTASLPTVTIPSKSNDIHDDVSFYYIIMLIKQADPDRFLASYPVSCGDIFCGTHCSHYIRLDQNVNFNLAGFASRVCDKCYGVYVRALDKCRSTDSYQYDAYGEEEGYIQKRRYQREYEQKSSKKEQADNVRERTNHSNNNHNSINDLLESYLKGNCGRYADEPYVEDHNNMISGHRLLKQSNFVVAAPSDWAWSTF</sequence>
<accession>A0A9N8W5I5</accession>
<evidence type="ECO:0000313" key="2">
    <source>
        <dbReference type="EMBL" id="CAG8474332.1"/>
    </source>
</evidence>
<dbReference type="OrthoDB" id="10018316at2759"/>
<dbReference type="SUPFAM" id="SSF57903">
    <property type="entry name" value="FYVE/PHD zinc finger"/>
    <property type="match status" value="1"/>
</dbReference>